<name>A0A7U3WTC4_9EURY</name>
<organism evidence="2 3">
    <name type="scientific">Halosimplex litoreum</name>
    <dbReference type="NCBI Taxonomy" id="1198301"/>
    <lineage>
        <taxon>Archaea</taxon>
        <taxon>Methanobacteriati</taxon>
        <taxon>Methanobacteriota</taxon>
        <taxon>Stenosarchaea group</taxon>
        <taxon>Halobacteria</taxon>
        <taxon>Halobacteriales</taxon>
        <taxon>Haloarculaceae</taxon>
        <taxon>Halosimplex</taxon>
    </lineage>
</organism>
<accession>A0A7U3WTC4</accession>
<dbReference type="Proteomes" id="UP000595001">
    <property type="component" value="Chromosome"/>
</dbReference>
<evidence type="ECO:0000313" key="2">
    <source>
        <dbReference type="EMBL" id="QPV65188.1"/>
    </source>
</evidence>
<dbReference type="GeneID" id="60590397"/>
<feature type="compositionally biased region" description="Acidic residues" evidence="1">
    <location>
        <begin position="86"/>
        <end position="96"/>
    </location>
</feature>
<feature type="region of interest" description="Disordered" evidence="1">
    <location>
        <begin position="83"/>
        <end position="104"/>
    </location>
</feature>
<evidence type="ECO:0000313" key="3">
    <source>
        <dbReference type="Proteomes" id="UP000595001"/>
    </source>
</evidence>
<gene>
    <name evidence="2" type="ORF">I7X12_17850</name>
</gene>
<evidence type="ECO:0000256" key="1">
    <source>
        <dbReference type="SAM" id="MobiDB-lite"/>
    </source>
</evidence>
<sequence>MAKFTLLEIHLDGAEFTANAPYSEGEPDDDTGFGGLPFGEDEGDETAETASDEDGTNPFGIVLTFAGMILAVVALRRLLGGSGEPVLDESAGEEAESGGLRARL</sequence>
<keyword evidence="3" id="KW-1185">Reference proteome</keyword>
<dbReference type="AlphaFoldDB" id="A0A7U3WTC4"/>
<feature type="compositionally biased region" description="Acidic residues" evidence="1">
    <location>
        <begin position="39"/>
        <end position="55"/>
    </location>
</feature>
<dbReference type="EMBL" id="CP065856">
    <property type="protein sequence ID" value="QPV65188.1"/>
    <property type="molecule type" value="Genomic_DNA"/>
</dbReference>
<dbReference type="RefSeq" id="WP_198063946.1">
    <property type="nucleotide sequence ID" value="NZ_CP065856.1"/>
</dbReference>
<dbReference type="KEGG" id="hlt:I7X12_17850"/>
<reference evidence="2 3" key="1">
    <citation type="submission" date="2020-12" db="EMBL/GenBank/DDBJ databases">
        <title>Halosimplex halophilum sp. nov. and Halosimplex salinum sp. nov., two new members of the genus Halosimplex.</title>
        <authorList>
            <person name="Cui H.L."/>
        </authorList>
    </citation>
    <scope>NUCLEOTIDE SEQUENCE [LARGE SCALE GENOMIC DNA]</scope>
    <source>
        <strain evidence="2 3">YGH94</strain>
    </source>
</reference>
<dbReference type="OrthoDB" id="242711at2157"/>
<proteinExistence type="predicted"/>
<protein>
    <submittedName>
        <fullName evidence="2">Uncharacterized protein</fullName>
    </submittedName>
</protein>
<feature type="region of interest" description="Disordered" evidence="1">
    <location>
        <begin position="18"/>
        <end position="56"/>
    </location>
</feature>